<dbReference type="Proteomes" id="UP001187531">
    <property type="component" value="Unassembled WGS sequence"/>
</dbReference>
<evidence type="ECO:0000256" key="1">
    <source>
        <dbReference type="SAM" id="MobiDB-lite"/>
    </source>
</evidence>
<evidence type="ECO:0000313" key="3">
    <source>
        <dbReference type="Proteomes" id="UP001187531"/>
    </source>
</evidence>
<sequence length="441" mass="49242">MHKGDRKGEKKLKLRGNKGLQTSGGPATGAGMTEQQITIWVFSRPACLEINLLMQNLTKIGYSTSEQHRNMNSSRKEHGFDGTQKLFEYFGESYPFSRDDQLRNIANGITSSQDAKVDEADVAGKVILNKMTGKIMKEYVIEKKKASDPNECHKGGVIRGSAHRSGTPFPAIYNSGPANQHSRKILQTFKAIFTSYVYHRQARYTRAIVVFDDYEGGPAITDATHSRRAEMVDHHVFFTEEMTFCMKNQSLAFFHSEGDKDVLIAEKAAEAARVTDTIMIADNTDILALLISRLASFYRRFYSSPETKFGGTSSACDISEIKQKLGTDVSYLMLFYYAVLGCDTTFHFYGIGKGRAVQQLLTDKSFRESAAIFGDKFASLDDIVEAGEKMLLLLYGCPDNLDTAEKLTFYREVNTATTFVHPQELPPTQAAAKYHSLPVYG</sequence>
<keyword evidence="3" id="KW-1185">Reference proteome</keyword>
<evidence type="ECO:0000313" key="2">
    <source>
        <dbReference type="EMBL" id="KAK2722412.1"/>
    </source>
</evidence>
<protein>
    <submittedName>
        <fullName evidence="2">Uncharacterized protein</fullName>
    </submittedName>
</protein>
<comment type="caution">
    <text evidence="2">The sequence shown here is derived from an EMBL/GenBank/DDBJ whole genome shotgun (WGS) entry which is preliminary data.</text>
</comment>
<feature type="region of interest" description="Disordered" evidence="1">
    <location>
        <begin position="1"/>
        <end position="29"/>
    </location>
</feature>
<proteinExistence type="predicted"/>
<accession>A0AA88L9T1</accession>
<feature type="compositionally biased region" description="Basic residues" evidence="1">
    <location>
        <begin position="1"/>
        <end position="16"/>
    </location>
</feature>
<dbReference type="AlphaFoldDB" id="A0AA88L9T1"/>
<name>A0AA88L9T1_ARTSF</name>
<organism evidence="2 3">
    <name type="scientific">Artemia franciscana</name>
    <name type="common">Brine shrimp</name>
    <name type="synonym">Artemia sanfranciscana</name>
    <dbReference type="NCBI Taxonomy" id="6661"/>
    <lineage>
        <taxon>Eukaryota</taxon>
        <taxon>Metazoa</taxon>
        <taxon>Ecdysozoa</taxon>
        <taxon>Arthropoda</taxon>
        <taxon>Crustacea</taxon>
        <taxon>Branchiopoda</taxon>
        <taxon>Anostraca</taxon>
        <taxon>Artemiidae</taxon>
        <taxon>Artemia</taxon>
    </lineage>
</organism>
<reference evidence="2" key="1">
    <citation type="submission" date="2023-07" db="EMBL/GenBank/DDBJ databases">
        <title>Chromosome-level genome assembly of Artemia franciscana.</title>
        <authorList>
            <person name="Jo E."/>
        </authorList>
    </citation>
    <scope>NUCLEOTIDE SEQUENCE</scope>
    <source>
        <tissue evidence="2">Whole body</tissue>
    </source>
</reference>
<dbReference type="EMBL" id="JAVRJZ010000005">
    <property type="protein sequence ID" value="KAK2722412.1"/>
    <property type="molecule type" value="Genomic_DNA"/>
</dbReference>
<gene>
    <name evidence="2" type="ORF">QYM36_002823</name>
</gene>